<dbReference type="SUPFAM" id="SSF53850">
    <property type="entry name" value="Periplasmic binding protein-like II"/>
    <property type="match status" value="1"/>
</dbReference>
<dbReference type="InterPro" id="IPR036390">
    <property type="entry name" value="WH_DNA-bd_sf"/>
</dbReference>
<evidence type="ECO:0000313" key="6">
    <source>
        <dbReference type="EMBL" id="RII39824.1"/>
    </source>
</evidence>
<dbReference type="InterPro" id="IPR000847">
    <property type="entry name" value="LysR_HTH_N"/>
</dbReference>
<dbReference type="PRINTS" id="PR00039">
    <property type="entry name" value="HTHLYSR"/>
</dbReference>
<dbReference type="Pfam" id="PF00126">
    <property type="entry name" value="HTH_1"/>
    <property type="match status" value="1"/>
</dbReference>
<dbReference type="PROSITE" id="PS50931">
    <property type="entry name" value="HTH_LYSR"/>
    <property type="match status" value="1"/>
</dbReference>
<comment type="caution">
    <text evidence="6">The sequence shown here is derived from an EMBL/GenBank/DDBJ whole genome shotgun (WGS) entry which is preliminary data.</text>
</comment>
<evidence type="ECO:0000259" key="5">
    <source>
        <dbReference type="PROSITE" id="PS50931"/>
    </source>
</evidence>
<keyword evidence="4" id="KW-0804">Transcription</keyword>
<dbReference type="GO" id="GO:0000976">
    <property type="term" value="F:transcription cis-regulatory region binding"/>
    <property type="evidence" value="ECO:0007669"/>
    <property type="project" value="TreeGrafter"/>
</dbReference>
<proteinExistence type="inferred from homology"/>
<dbReference type="Gene3D" id="1.10.10.10">
    <property type="entry name" value="Winged helix-like DNA-binding domain superfamily/Winged helix DNA-binding domain"/>
    <property type="match status" value="1"/>
</dbReference>
<sequence length="297" mass="31992">MSLSNVRLDAVRFVAETGSYAGAARVLGVTQPNISQQVRSLEADYGVRLFARLEGRLVPTALGQKLCDAAERMAEARGDAERLLQSRSSLARGEITIGLGNAMPGMALVAAFHKAYPGVSIRVETGSHEKITRAVLSHGADVAVLPEVPQDRRFRRTHLARTEVVAIAPLAHPLARHDSVTADQLRREPLIYRASGSSTQRAVDRMFARSGPVPEPFLTLDARDGLYEAVVSGLGVGFLWRDGTSRGDGIKRLPIAEMGRAETHETVFALRETTGKIVDAFFDMAAHFEGAPSALAG</sequence>
<dbReference type="AlphaFoldDB" id="A0A399J3C7"/>
<evidence type="ECO:0000256" key="2">
    <source>
        <dbReference type="ARBA" id="ARBA00023015"/>
    </source>
</evidence>
<organism evidence="6 7">
    <name type="scientific">Pseudooceanicola sediminis</name>
    <dbReference type="NCBI Taxonomy" id="2211117"/>
    <lineage>
        <taxon>Bacteria</taxon>
        <taxon>Pseudomonadati</taxon>
        <taxon>Pseudomonadota</taxon>
        <taxon>Alphaproteobacteria</taxon>
        <taxon>Rhodobacterales</taxon>
        <taxon>Paracoccaceae</taxon>
        <taxon>Pseudooceanicola</taxon>
    </lineage>
</organism>
<protein>
    <submittedName>
        <fullName evidence="6">LysR family transcriptional regulator</fullName>
    </submittedName>
</protein>
<dbReference type="GO" id="GO:0003700">
    <property type="term" value="F:DNA-binding transcription factor activity"/>
    <property type="evidence" value="ECO:0007669"/>
    <property type="project" value="InterPro"/>
</dbReference>
<name>A0A399J3C7_9RHOB</name>
<dbReference type="RefSeq" id="WP_119397703.1">
    <property type="nucleotide sequence ID" value="NZ_QWJJ01000003.1"/>
</dbReference>
<dbReference type="PANTHER" id="PTHR30126:SF94">
    <property type="entry name" value="LYSR FAMILY TRANSCRIPTIONAL REGULATOR"/>
    <property type="match status" value="1"/>
</dbReference>
<dbReference type="Proteomes" id="UP000265848">
    <property type="component" value="Unassembled WGS sequence"/>
</dbReference>
<comment type="similarity">
    <text evidence="1">Belongs to the LysR transcriptional regulatory family.</text>
</comment>
<dbReference type="InterPro" id="IPR036388">
    <property type="entry name" value="WH-like_DNA-bd_sf"/>
</dbReference>
<keyword evidence="3" id="KW-0238">DNA-binding</keyword>
<dbReference type="EMBL" id="QWJJ01000003">
    <property type="protein sequence ID" value="RII39824.1"/>
    <property type="molecule type" value="Genomic_DNA"/>
</dbReference>
<dbReference type="Gene3D" id="3.40.190.290">
    <property type="match status" value="1"/>
</dbReference>
<dbReference type="Pfam" id="PF03466">
    <property type="entry name" value="LysR_substrate"/>
    <property type="match status" value="1"/>
</dbReference>
<evidence type="ECO:0000313" key="7">
    <source>
        <dbReference type="Proteomes" id="UP000265848"/>
    </source>
</evidence>
<evidence type="ECO:0000256" key="4">
    <source>
        <dbReference type="ARBA" id="ARBA00023163"/>
    </source>
</evidence>
<evidence type="ECO:0000256" key="3">
    <source>
        <dbReference type="ARBA" id="ARBA00023125"/>
    </source>
</evidence>
<dbReference type="OrthoDB" id="8479357at2"/>
<keyword evidence="7" id="KW-1185">Reference proteome</keyword>
<dbReference type="CDD" id="cd05466">
    <property type="entry name" value="PBP2_LTTR_substrate"/>
    <property type="match status" value="1"/>
</dbReference>
<evidence type="ECO:0000256" key="1">
    <source>
        <dbReference type="ARBA" id="ARBA00009437"/>
    </source>
</evidence>
<dbReference type="PANTHER" id="PTHR30126">
    <property type="entry name" value="HTH-TYPE TRANSCRIPTIONAL REGULATOR"/>
    <property type="match status" value="1"/>
</dbReference>
<feature type="domain" description="HTH lysR-type" evidence="5">
    <location>
        <begin position="14"/>
        <end position="60"/>
    </location>
</feature>
<dbReference type="InterPro" id="IPR005119">
    <property type="entry name" value="LysR_subst-bd"/>
</dbReference>
<dbReference type="SUPFAM" id="SSF46785">
    <property type="entry name" value="Winged helix' DNA-binding domain"/>
    <property type="match status" value="1"/>
</dbReference>
<keyword evidence="2" id="KW-0805">Transcription regulation</keyword>
<gene>
    <name evidence="6" type="ORF">DL237_03725</name>
</gene>
<reference evidence="6 7" key="1">
    <citation type="submission" date="2018-08" db="EMBL/GenBank/DDBJ databases">
        <title>Pseudooceanicola sediminis CY03 in the family Rhodobacteracea.</title>
        <authorList>
            <person name="Zhang Y.-J."/>
        </authorList>
    </citation>
    <scope>NUCLEOTIDE SEQUENCE [LARGE SCALE GENOMIC DNA]</scope>
    <source>
        <strain evidence="6 7">CY03</strain>
    </source>
</reference>
<accession>A0A399J3C7</accession>